<feature type="transmembrane region" description="Helical" evidence="3">
    <location>
        <begin position="246"/>
        <end position="264"/>
    </location>
</feature>
<dbReference type="PANTHER" id="PTHR43222:SF2">
    <property type="entry name" value="NUDIX HYDROLASE 23, CHLOROPLASTIC"/>
    <property type="match status" value="1"/>
</dbReference>
<reference evidence="5 6" key="1">
    <citation type="journal article" date="2017" name="Elife">
        <title>Extensive horizontal gene transfer in cheese-associated bacteria.</title>
        <authorList>
            <person name="Bonham K.S."/>
            <person name="Wolfe B.E."/>
            <person name="Dutton R.J."/>
        </authorList>
    </citation>
    <scope>NUCLEOTIDE SEQUENCE [LARGE SCALE GENOMIC DNA]</scope>
    <source>
        <strain evidence="5 6">JB196</strain>
    </source>
</reference>
<dbReference type="InterPro" id="IPR020084">
    <property type="entry name" value="NUDIX_hydrolase_CS"/>
</dbReference>
<dbReference type="InterPro" id="IPR000086">
    <property type="entry name" value="NUDIX_hydrolase_dom"/>
</dbReference>
<feature type="transmembrane region" description="Helical" evidence="3">
    <location>
        <begin position="370"/>
        <end position="390"/>
    </location>
</feature>
<dbReference type="PROSITE" id="PS00893">
    <property type="entry name" value="NUDIX_BOX"/>
    <property type="match status" value="1"/>
</dbReference>
<evidence type="ECO:0000259" key="4">
    <source>
        <dbReference type="PROSITE" id="PS51462"/>
    </source>
</evidence>
<accession>A0A368LMX9</accession>
<organism evidence="5 6">
    <name type="scientific">Vibrio casei</name>
    <dbReference type="NCBI Taxonomy" id="673372"/>
    <lineage>
        <taxon>Bacteria</taxon>
        <taxon>Pseudomonadati</taxon>
        <taxon>Pseudomonadota</taxon>
        <taxon>Gammaproteobacteria</taxon>
        <taxon>Vibrionales</taxon>
        <taxon>Vibrionaceae</taxon>
        <taxon>Vibrio</taxon>
    </lineage>
</organism>
<evidence type="ECO:0000256" key="2">
    <source>
        <dbReference type="ARBA" id="ARBA00022801"/>
    </source>
</evidence>
<dbReference type="RefSeq" id="WP_086963281.1">
    <property type="nucleotide sequence ID" value="NZ_AP018680.1"/>
</dbReference>
<dbReference type="PANTHER" id="PTHR43222">
    <property type="entry name" value="NUDIX HYDROLASE 23"/>
    <property type="match status" value="1"/>
</dbReference>
<dbReference type="GeneID" id="303188418"/>
<feature type="transmembrane region" description="Helical" evidence="3">
    <location>
        <begin position="396"/>
        <end position="414"/>
    </location>
</feature>
<feature type="transmembrane region" description="Helical" evidence="3">
    <location>
        <begin position="343"/>
        <end position="358"/>
    </location>
</feature>
<dbReference type="Pfam" id="PF00293">
    <property type="entry name" value="NUDIX"/>
    <property type="match status" value="1"/>
</dbReference>
<dbReference type="EMBL" id="QPGL01000001">
    <property type="protein sequence ID" value="RCS73165.1"/>
    <property type="molecule type" value="Genomic_DNA"/>
</dbReference>
<feature type="transmembrane region" description="Helical" evidence="3">
    <location>
        <begin position="222"/>
        <end position="239"/>
    </location>
</feature>
<feature type="transmembrane region" description="Helical" evidence="3">
    <location>
        <begin position="284"/>
        <end position="305"/>
    </location>
</feature>
<dbReference type="GO" id="GO:0016787">
    <property type="term" value="F:hydrolase activity"/>
    <property type="evidence" value="ECO:0007669"/>
    <property type="project" value="UniProtKB-KW"/>
</dbReference>
<dbReference type="InterPro" id="IPR000326">
    <property type="entry name" value="PAP2/HPO"/>
</dbReference>
<dbReference type="InterPro" id="IPR036938">
    <property type="entry name" value="PAP2/HPO_sf"/>
</dbReference>
<evidence type="ECO:0000313" key="5">
    <source>
        <dbReference type="EMBL" id="RCS73165.1"/>
    </source>
</evidence>
<keyword evidence="2" id="KW-0378">Hydrolase</keyword>
<evidence type="ECO:0000256" key="1">
    <source>
        <dbReference type="ARBA" id="ARBA00001946"/>
    </source>
</evidence>
<feature type="transmembrane region" description="Helical" evidence="3">
    <location>
        <begin position="317"/>
        <end position="337"/>
    </location>
</feature>
<dbReference type="OrthoDB" id="5918940at2"/>
<keyword evidence="3" id="KW-1133">Transmembrane helix</keyword>
<dbReference type="PROSITE" id="PS51462">
    <property type="entry name" value="NUDIX"/>
    <property type="match status" value="1"/>
</dbReference>
<dbReference type="CDD" id="cd02883">
    <property type="entry name" value="NUDIX_Hydrolase"/>
    <property type="match status" value="1"/>
</dbReference>
<evidence type="ECO:0000256" key="3">
    <source>
        <dbReference type="SAM" id="Phobius"/>
    </source>
</evidence>
<comment type="cofactor">
    <cofactor evidence="1">
        <name>Mg(2+)</name>
        <dbReference type="ChEBI" id="CHEBI:18420"/>
    </cofactor>
</comment>
<sequence length="483" mass="54586">MKFLFIVFISVFSALYSYVASAEKVLLEKLAPNIKGALCYIQADDQVVFVDELLTKRLSLPGGTIEDNESPKVTAKRETWEETGIIVSVLEELVQTETAVVYHCQPDSGVVAFSAQNAKGYHVLPGWYAPSYGLEVSQVYLANPNYISKKEYRYPEQFKSQVLNHDVNNAPVYYIESAVSAAPFYHQIELPKIQLLQSWINELSPMLKHSFLNVIHGLNSSSSFYILLLLLPIIYFFLGANFTVKLNFLMLISFTIVALLQLGLKFPRPYAYDPNLNLGSLSGFGSPSLRSTVAVVWSSYIYHHLTKSYKEFGRYKYLLSLLLIILAQGFSSVALGLNFSSDVVFGYVLGAFIVSNFIRIESLGYTQLPVILGDSKFWWGCFIILVVLSWYTHSLLFGYISAATLGFTMSLVFLKKDKMEGWGGLSIKLPLTWCLILMVSYLYQHTLLSNTYSSSTSYFLQCSAWFAMTFIVFTFGRIKQYTH</sequence>
<feature type="transmembrane region" description="Helical" evidence="3">
    <location>
        <begin position="458"/>
        <end position="478"/>
    </location>
</feature>
<dbReference type="Gene3D" id="1.20.144.10">
    <property type="entry name" value="Phosphatidic acid phosphatase type 2/haloperoxidase"/>
    <property type="match status" value="1"/>
</dbReference>
<dbReference type="Gene3D" id="3.90.79.10">
    <property type="entry name" value="Nucleoside Triphosphate Pyrophosphohydrolase"/>
    <property type="match status" value="1"/>
</dbReference>
<dbReference type="InterPro" id="IPR015797">
    <property type="entry name" value="NUDIX_hydrolase-like_dom_sf"/>
</dbReference>
<dbReference type="SUPFAM" id="SSF48317">
    <property type="entry name" value="Acid phosphatase/Vanadium-dependent haloperoxidase"/>
    <property type="match status" value="1"/>
</dbReference>
<proteinExistence type="predicted"/>
<feature type="domain" description="Nudix hydrolase" evidence="4">
    <location>
        <begin position="32"/>
        <end position="209"/>
    </location>
</feature>
<dbReference type="AlphaFoldDB" id="A0A368LMX9"/>
<protein>
    <submittedName>
        <fullName evidence="5">Phosphatase PAP2 family protein</fullName>
    </submittedName>
</protein>
<keyword evidence="3" id="KW-0812">Transmembrane</keyword>
<feature type="transmembrane region" description="Helical" evidence="3">
    <location>
        <begin position="426"/>
        <end position="443"/>
    </location>
</feature>
<dbReference type="SUPFAM" id="SSF55811">
    <property type="entry name" value="Nudix"/>
    <property type="match status" value="1"/>
</dbReference>
<keyword evidence="3" id="KW-0472">Membrane</keyword>
<evidence type="ECO:0000313" key="6">
    <source>
        <dbReference type="Proteomes" id="UP000252479"/>
    </source>
</evidence>
<comment type="caution">
    <text evidence="5">The sequence shown here is derived from an EMBL/GenBank/DDBJ whole genome shotgun (WGS) entry which is preliminary data.</text>
</comment>
<keyword evidence="6" id="KW-1185">Reference proteome</keyword>
<dbReference type="CDD" id="cd01610">
    <property type="entry name" value="PAP2_like"/>
    <property type="match status" value="1"/>
</dbReference>
<name>A0A368LMX9_9VIBR</name>
<dbReference type="Pfam" id="PF01569">
    <property type="entry name" value="PAP2"/>
    <property type="match status" value="1"/>
</dbReference>
<gene>
    <name evidence="5" type="ORF">CIK83_05775</name>
</gene>
<dbReference type="Proteomes" id="UP000252479">
    <property type="component" value="Unassembled WGS sequence"/>
</dbReference>